<accession>A0ABY3AFJ8</accession>
<gene>
    <name evidence="1" type="ORF">GQ41_4235</name>
</gene>
<keyword evidence="2" id="KW-1185">Reference proteome</keyword>
<evidence type="ECO:0000313" key="1">
    <source>
        <dbReference type="EMBL" id="TQO39557.1"/>
    </source>
</evidence>
<evidence type="ECO:0000313" key="2">
    <source>
        <dbReference type="Proteomes" id="UP000315363"/>
    </source>
</evidence>
<dbReference type="Proteomes" id="UP000315363">
    <property type="component" value="Unassembled WGS sequence"/>
</dbReference>
<proteinExistence type="predicted"/>
<protein>
    <submittedName>
        <fullName evidence="1">Uncharacterized protein</fullName>
    </submittedName>
</protein>
<sequence length="67" mass="7565">MEMKPYGLRSAWVDWSSKSGDFAQLGEPTFSDNCYEGVRSHETLHSLGMLFGQGFDNTLLINYDVSK</sequence>
<reference evidence="1 2" key="1">
    <citation type="submission" date="2019-06" db="EMBL/GenBank/DDBJ databases">
        <title>A large-scale integrated study on North Sea by COGITO (Coastal Microbe Genomic &amp; Taxonomic Observatory).</title>
        <authorList>
            <person name="Teeling H."/>
        </authorList>
    </citation>
    <scope>NUCLEOTIDE SEQUENCE [LARGE SCALE GENOMIC DNA]</scope>
    <source>
        <strain evidence="1 2">MAR_2009_79</strain>
    </source>
</reference>
<comment type="caution">
    <text evidence="1">The sequence shown here is derived from an EMBL/GenBank/DDBJ whole genome shotgun (WGS) entry which is preliminary data.</text>
</comment>
<name>A0ABY3AFJ8_9FLAO</name>
<organism evidence="1 2">
    <name type="scientific">Arenibacter algicola</name>
    <dbReference type="NCBI Taxonomy" id="616991"/>
    <lineage>
        <taxon>Bacteria</taxon>
        <taxon>Pseudomonadati</taxon>
        <taxon>Bacteroidota</taxon>
        <taxon>Flavobacteriia</taxon>
        <taxon>Flavobacteriales</taxon>
        <taxon>Flavobacteriaceae</taxon>
        <taxon>Arenibacter</taxon>
    </lineage>
</organism>
<dbReference type="EMBL" id="VHIF01000001">
    <property type="protein sequence ID" value="TQO39557.1"/>
    <property type="molecule type" value="Genomic_DNA"/>
</dbReference>